<evidence type="ECO:0000256" key="1">
    <source>
        <dbReference type="SAM" id="MobiDB-lite"/>
    </source>
</evidence>
<dbReference type="InterPro" id="IPR029068">
    <property type="entry name" value="Glyas_Bleomycin-R_OHBP_Dase"/>
</dbReference>
<feature type="region of interest" description="Disordered" evidence="1">
    <location>
        <begin position="1"/>
        <end position="30"/>
    </location>
</feature>
<dbReference type="InterPro" id="IPR041581">
    <property type="entry name" value="Glyoxalase_6"/>
</dbReference>
<evidence type="ECO:0000313" key="4">
    <source>
        <dbReference type="Proteomes" id="UP000619244"/>
    </source>
</evidence>
<keyword evidence="3" id="KW-0378">Hydrolase</keyword>
<evidence type="ECO:0000313" key="3">
    <source>
        <dbReference type="EMBL" id="GGX62878.1"/>
    </source>
</evidence>
<gene>
    <name evidence="3" type="ORF">GCM10010358_16580</name>
</gene>
<proteinExistence type="predicted"/>
<organism evidence="3 4">
    <name type="scientific">Streptomyces minutiscleroticus</name>
    <dbReference type="NCBI Taxonomy" id="68238"/>
    <lineage>
        <taxon>Bacteria</taxon>
        <taxon>Bacillati</taxon>
        <taxon>Actinomycetota</taxon>
        <taxon>Actinomycetes</taxon>
        <taxon>Kitasatosporales</taxon>
        <taxon>Streptomycetaceae</taxon>
        <taxon>Streptomyces</taxon>
    </lineage>
</organism>
<dbReference type="SUPFAM" id="SSF54593">
    <property type="entry name" value="Glyoxalase/Bleomycin resistance protein/Dihydroxybiphenyl dioxygenase"/>
    <property type="match status" value="2"/>
</dbReference>
<dbReference type="PANTHER" id="PTHR33993">
    <property type="entry name" value="GLYOXALASE-RELATED"/>
    <property type="match status" value="1"/>
</dbReference>
<dbReference type="Gene3D" id="3.10.180.10">
    <property type="entry name" value="2,3-Dihydroxybiphenyl 1,2-Dioxygenase, domain 1"/>
    <property type="match status" value="2"/>
</dbReference>
<dbReference type="EMBL" id="BMVU01000004">
    <property type="protein sequence ID" value="GGX62878.1"/>
    <property type="molecule type" value="Genomic_DNA"/>
</dbReference>
<sequence length="269" mass="27429">MAESADPAGHAGPTVSGGPAVPDGPTEGVPCWTDVQLPDVEAGKRFYGRLFGWTFDGPGSGSESGSGAGADPGPAAYTPAHLGGKLVAALAPKGDGRMPTAWTVYLACADAAGTARRIRELGGQVITDPVQVDGLGTTALAADPEGAVFALWQPGAHRGFGLRHAPGSFCRAEVYSRDPGTVAPFYGALLGGPGGAEDGDVGRSPLRAVFPAEMPPHFLVHFQVDALDETLRAVTSLGGRIQSPLLDTAYGRVAVVTDNQGASFAVLER</sequence>
<dbReference type="AlphaFoldDB" id="A0A918KGY6"/>
<protein>
    <submittedName>
        <fullName evidence="3">Hydrolase</fullName>
    </submittedName>
</protein>
<reference evidence="3" key="2">
    <citation type="submission" date="2020-09" db="EMBL/GenBank/DDBJ databases">
        <authorList>
            <person name="Sun Q."/>
            <person name="Ohkuma M."/>
        </authorList>
    </citation>
    <scope>NUCLEOTIDE SEQUENCE</scope>
    <source>
        <strain evidence="3">JCM 4790</strain>
    </source>
</reference>
<dbReference type="Pfam" id="PF18029">
    <property type="entry name" value="Glyoxalase_6"/>
    <property type="match status" value="1"/>
</dbReference>
<dbReference type="Proteomes" id="UP000619244">
    <property type="component" value="Unassembled WGS sequence"/>
</dbReference>
<dbReference type="GO" id="GO:0016787">
    <property type="term" value="F:hydrolase activity"/>
    <property type="evidence" value="ECO:0007669"/>
    <property type="project" value="UniProtKB-KW"/>
</dbReference>
<dbReference type="InterPro" id="IPR052164">
    <property type="entry name" value="Anthracycline_SecMetBiosynth"/>
</dbReference>
<dbReference type="RefSeq" id="WP_190189504.1">
    <property type="nucleotide sequence ID" value="NZ_BMVU01000004.1"/>
</dbReference>
<dbReference type="CDD" id="cd07247">
    <property type="entry name" value="SgaA_N_like"/>
    <property type="match status" value="1"/>
</dbReference>
<accession>A0A918KGY6</accession>
<feature type="domain" description="VOC" evidence="2">
    <location>
        <begin position="28"/>
        <end position="154"/>
    </location>
</feature>
<dbReference type="PROSITE" id="PS51819">
    <property type="entry name" value="VOC"/>
    <property type="match status" value="1"/>
</dbReference>
<dbReference type="PANTHER" id="PTHR33993:SF10">
    <property type="entry name" value="CONSERVED PROTEIN"/>
    <property type="match status" value="1"/>
</dbReference>
<keyword evidence="4" id="KW-1185">Reference proteome</keyword>
<evidence type="ECO:0000259" key="2">
    <source>
        <dbReference type="PROSITE" id="PS51819"/>
    </source>
</evidence>
<reference evidence="3" key="1">
    <citation type="journal article" date="2014" name="Int. J. Syst. Evol. Microbiol.">
        <title>Complete genome sequence of Corynebacterium casei LMG S-19264T (=DSM 44701T), isolated from a smear-ripened cheese.</title>
        <authorList>
            <consortium name="US DOE Joint Genome Institute (JGI-PGF)"/>
            <person name="Walter F."/>
            <person name="Albersmeier A."/>
            <person name="Kalinowski J."/>
            <person name="Ruckert C."/>
        </authorList>
    </citation>
    <scope>NUCLEOTIDE SEQUENCE</scope>
    <source>
        <strain evidence="3">JCM 4790</strain>
    </source>
</reference>
<comment type="caution">
    <text evidence="3">The sequence shown here is derived from an EMBL/GenBank/DDBJ whole genome shotgun (WGS) entry which is preliminary data.</text>
</comment>
<dbReference type="InterPro" id="IPR037523">
    <property type="entry name" value="VOC_core"/>
</dbReference>
<name>A0A918KGY6_9ACTN</name>